<protein>
    <recommendedName>
        <fullName evidence="3">acid phosphatase</fullName>
        <ecNumber evidence="3">3.1.3.2</ecNumber>
    </recommendedName>
</protein>
<name>A0A834MLW5_RHYFE</name>
<dbReference type="InterPro" id="IPR000560">
    <property type="entry name" value="His_Pase_clade-2"/>
</dbReference>
<dbReference type="InterPro" id="IPR050645">
    <property type="entry name" value="Histidine_acid_phosphatase"/>
</dbReference>
<keyword evidence="9" id="KW-1185">Reference proteome</keyword>
<comment type="caution">
    <text evidence="8">The sequence shown here is derived from an EMBL/GenBank/DDBJ whole genome shotgun (WGS) entry which is preliminary data.</text>
</comment>
<dbReference type="Pfam" id="PF00328">
    <property type="entry name" value="His_Phos_2"/>
    <property type="match status" value="1"/>
</dbReference>
<dbReference type="PANTHER" id="PTHR11567:SF211">
    <property type="entry name" value="PROSTATIC ACID PHOSPHATASE"/>
    <property type="match status" value="1"/>
</dbReference>
<comment type="catalytic activity">
    <reaction evidence="1">
        <text>a phosphate monoester + H2O = an alcohol + phosphate</text>
        <dbReference type="Rhea" id="RHEA:15017"/>
        <dbReference type="ChEBI" id="CHEBI:15377"/>
        <dbReference type="ChEBI" id="CHEBI:30879"/>
        <dbReference type="ChEBI" id="CHEBI:43474"/>
        <dbReference type="ChEBI" id="CHEBI:67140"/>
        <dbReference type="EC" id="3.1.3.2"/>
    </reaction>
</comment>
<keyword evidence="6" id="KW-1015">Disulfide bond</keyword>
<dbReference type="InterPro" id="IPR029033">
    <property type="entry name" value="His_PPase_superfam"/>
</dbReference>
<keyword evidence="5" id="KW-0378">Hydrolase</keyword>
<evidence type="ECO:0000313" key="8">
    <source>
        <dbReference type="EMBL" id="KAF7283259.1"/>
    </source>
</evidence>
<organism evidence="8 9">
    <name type="scientific">Rhynchophorus ferrugineus</name>
    <name type="common">Red palm weevil</name>
    <name type="synonym">Curculio ferrugineus</name>
    <dbReference type="NCBI Taxonomy" id="354439"/>
    <lineage>
        <taxon>Eukaryota</taxon>
        <taxon>Metazoa</taxon>
        <taxon>Ecdysozoa</taxon>
        <taxon>Arthropoda</taxon>
        <taxon>Hexapoda</taxon>
        <taxon>Insecta</taxon>
        <taxon>Pterygota</taxon>
        <taxon>Neoptera</taxon>
        <taxon>Endopterygota</taxon>
        <taxon>Coleoptera</taxon>
        <taxon>Polyphaga</taxon>
        <taxon>Cucujiformia</taxon>
        <taxon>Curculionidae</taxon>
        <taxon>Dryophthorinae</taxon>
        <taxon>Rhynchophorus</taxon>
    </lineage>
</organism>
<evidence type="ECO:0000256" key="2">
    <source>
        <dbReference type="ARBA" id="ARBA00005375"/>
    </source>
</evidence>
<evidence type="ECO:0000256" key="6">
    <source>
        <dbReference type="ARBA" id="ARBA00023157"/>
    </source>
</evidence>
<keyword evidence="4" id="KW-0732">Signal</keyword>
<evidence type="ECO:0000256" key="5">
    <source>
        <dbReference type="ARBA" id="ARBA00022801"/>
    </source>
</evidence>
<dbReference type="GO" id="GO:0003993">
    <property type="term" value="F:acid phosphatase activity"/>
    <property type="evidence" value="ECO:0007669"/>
    <property type="project" value="UniProtKB-EC"/>
</dbReference>
<reference evidence="8" key="1">
    <citation type="submission" date="2020-08" db="EMBL/GenBank/DDBJ databases">
        <title>Genome sequencing and assembly of the red palm weevil Rhynchophorus ferrugineus.</title>
        <authorList>
            <person name="Dias G.B."/>
            <person name="Bergman C.M."/>
            <person name="Manee M."/>
        </authorList>
    </citation>
    <scope>NUCLEOTIDE SEQUENCE</scope>
    <source>
        <strain evidence="8">AA-2017</strain>
        <tissue evidence="8">Whole larva</tissue>
    </source>
</reference>
<comment type="similarity">
    <text evidence="2">Belongs to the histidine acid phosphatase family.</text>
</comment>
<evidence type="ECO:0000313" key="9">
    <source>
        <dbReference type="Proteomes" id="UP000625711"/>
    </source>
</evidence>
<dbReference type="Proteomes" id="UP000625711">
    <property type="component" value="Unassembled WGS sequence"/>
</dbReference>
<dbReference type="Gene3D" id="3.40.50.1240">
    <property type="entry name" value="Phosphoglycerate mutase-like"/>
    <property type="match status" value="1"/>
</dbReference>
<dbReference type="AlphaFoldDB" id="A0A834MLW5"/>
<evidence type="ECO:0000256" key="4">
    <source>
        <dbReference type="ARBA" id="ARBA00022729"/>
    </source>
</evidence>
<dbReference type="SUPFAM" id="SSF53254">
    <property type="entry name" value="Phosphoglycerate mutase-like"/>
    <property type="match status" value="1"/>
</dbReference>
<accession>A0A834MLW5</accession>
<evidence type="ECO:0000256" key="3">
    <source>
        <dbReference type="ARBA" id="ARBA00012646"/>
    </source>
</evidence>
<dbReference type="EMBL" id="JAACXV010000125">
    <property type="protein sequence ID" value="KAF7283259.1"/>
    <property type="molecule type" value="Genomic_DNA"/>
</dbReference>
<dbReference type="EC" id="3.1.3.2" evidence="3"/>
<dbReference type="OrthoDB" id="10257284at2759"/>
<dbReference type="PANTHER" id="PTHR11567">
    <property type="entry name" value="ACID PHOSPHATASE-RELATED"/>
    <property type="match status" value="1"/>
</dbReference>
<proteinExistence type="inferred from homology"/>
<keyword evidence="7" id="KW-0325">Glycoprotein</keyword>
<evidence type="ECO:0000256" key="1">
    <source>
        <dbReference type="ARBA" id="ARBA00000032"/>
    </source>
</evidence>
<dbReference type="CDD" id="cd07061">
    <property type="entry name" value="HP_HAP_like"/>
    <property type="match status" value="1"/>
</dbReference>
<sequence length="356" mass="41037">MFQVSLQHCLASSDSEDELILVHTIFRHGNRAISDSLYSRNPYGAESYYAPYGYGQLNNEGKLTEYKLGQALRERYDSFLGPEYSVNLIDARSTNVTRTKMSILAVFAGLFPPTEDLLWNQNLLWQPITYDLVAYDKVLDGRKVCTNYNKAYKKVVKSDEIQAALKPYQEMFEYLSNRTGLELVITKPKKVANLYAELVIQKAYGYPIDDFFTEYLEDMKRINIANYYLMTNTSKLRRLVSGYLIKKIIVDTTTKVGNLTSPVKLYMYSAHDKTIGTLLASLDIFEDEDVPNFGSYVLVEVWKINGIFGYKFYYQNYIYDEPVLKKIPGCDEFCPIEDLTKLVSNILPDDDYCKLE</sequence>
<evidence type="ECO:0000256" key="7">
    <source>
        <dbReference type="ARBA" id="ARBA00023180"/>
    </source>
</evidence>
<gene>
    <name evidence="8" type="ORF">GWI33_001085</name>
</gene>